<sequence>MNKFLGDFKVIDRTLRISKNGAEYLRIIVEGEQGAEIAYCYNDVAHCLKILDQTDSVSLYGFRMVNDGKSFISVQRLMISFVQLYVDYTTRFHEIIKYISEDNCHEVFMSIYREPDIISSFFLVPASLNSHHAHMSGLLVHTVEAMEFGLSLCESSLFKYDIDKSTLLLGLFLHDIGKALCYKVEGYDMFMTDRGRKIGHVTMGAELFLNKVCDLKDFPVNLKEKLVNIILSHHYSSKVKPISIEANIVRNLDSLSASIEGLGVV</sequence>
<dbReference type="GO" id="GO:0031125">
    <property type="term" value="P:rRNA 3'-end processing"/>
    <property type="evidence" value="ECO:0007669"/>
    <property type="project" value="TreeGrafter"/>
</dbReference>
<keyword evidence="1 3" id="KW-0378">Hydrolase</keyword>
<dbReference type="PaxDb" id="522772-Dacet_2658"/>
<dbReference type="Pfam" id="PF01966">
    <property type="entry name" value="HD"/>
    <property type="match status" value="1"/>
</dbReference>
<organism evidence="3 4">
    <name type="scientific">Denitrovibrio acetiphilus (strain DSM 12809 / NBRC 114555 / N2460)</name>
    <dbReference type="NCBI Taxonomy" id="522772"/>
    <lineage>
        <taxon>Bacteria</taxon>
        <taxon>Pseudomonadati</taxon>
        <taxon>Deferribacterota</taxon>
        <taxon>Deferribacteres</taxon>
        <taxon>Deferribacterales</taxon>
        <taxon>Geovibrionaceae</taxon>
        <taxon>Denitrovibrio</taxon>
    </lineage>
</organism>
<protein>
    <submittedName>
        <fullName evidence="3">Metal dependent phosphohydrolase</fullName>
    </submittedName>
</protein>
<dbReference type="SUPFAM" id="SSF109604">
    <property type="entry name" value="HD-domain/PDEase-like"/>
    <property type="match status" value="1"/>
</dbReference>
<dbReference type="PANTHER" id="PTHR37294">
    <property type="entry name" value="3'-5' EXORIBONUCLEASE YHAM"/>
    <property type="match status" value="1"/>
</dbReference>
<dbReference type="InterPro" id="IPR050798">
    <property type="entry name" value="YhaM_exoribonuc/phosphodiest"/>
</dbReference>
<dbReference type="InterPro" id="IPR006674">
    <property type="entry name" value="HD_domain"/>
</dbReference>
<dbReference type="InParanoid" id="D4H559"/>
<dbReference type="eggNOG" id="COG3481">
    <property type="taxonomic scope" value="Bacteria"/>
</dbReference>
<evidence type="ECO:0000256" key="1">
    <source>
        <dbReference type="ARBA" id="ARBA00022801"/>
    </source>
</evidence>
<evidence type="ECO:0000313" key="4">
    <source>
        <dbReference type="Proteomes" id="UP000002012"/>
    </source>
</evidence>
<proteinExistence type="predicted"/>
<dbReference type="CDD" id="cd00077">
    <property type="entry name" value="HDc"/>
    <property type="match status" value="1"/>
</dbReference>
<dbReference type="PANTHER" id="PTHR37294:SF1">
    <property type="entry name" value="3'-5' EXORIBONUCLEASE YHAM"/>
    <property type="match status" value="1"/>
</dbReference>
<keyword evidence="4" id="KW-1185">Reference proteome</keyword>
<accession>D4H559</accession>
<dbReference type="STRING" id="522772.Dacet_2658"/>
<dbReference type="Gene3D" id="1.10.3210.10">
    <property type="entry name" value="Hypothetical protein af1432"/>
    <property type="match status" value="1"/>
</dbReference>
<dbReference type="HOGENOM" id="CLU_1048571_0_0_0"/>
<evidence type="ECO:0000313" key="3">
    <source>
        <dbReference type="EMBL" id="ADD69415.1"/>
    </source>
</evidence>
<dbReference type="RefSeq" id="WP_013011909.1">
    <property type="nucleotide sequence ID" value="NC_013943.1"/>
</dbReference>
<dbReference type="EMBL" id="CP001968">
    <property type="protein sequence ID" value="ADD69415.1"/>
    <property type="molecule type" value="Genomic_DNA"/>
</dbReference>
<dbReference type="AlphaFoldDB" id="D4H559"/>
<dbReference type="InterPro" id="IPR003607">
    <property type="entry name" value="HD/PDEase_dom"/>
</dbReference>
<dbReference type="Proteomes" id="UP000002012">
    <property type="component" value="Chromosome"/>
</dbReference>
<reference evidence="3 4" key="1">
    <citation type="journal article" date="2010" name="Stand. Genomic Sci.">
        <title>Complete genome sequence of Denitrovibrio acetiphilus type strain (N2460).</title>
        <authorList>
            <person name="Kiss H."/>
            <person name="Lang E."/>
            <person name="Lapidus A."/>
            <person name="Copeland A."/>
            <person name="Nolan M."/>
            <person name="Glavina Del Rio T."/>
            <person name="Chen F."/>
            <person name="Lucas S."/>
            <person name="Tice H."/>
            <person name="Cheng J.F."/>
            <person name="Han C."/>
            <person name="Goodwin L."/>
            <person name="Pitluck S."/>
            <person name="Liolios K."/>
            <person name="Pati A."/>
            <person name="Ivanova N."/>
            <person name="Mavromatis K."/>
            <person name="Chen A."/>
            <person name="Palaniappan K."/>
            <person name="Land M."/>
            <person name="Hauser L."/>
            <person name="Chang Y.J."/>
            <person name="Jeffries C.D."/>
            <person name="Detter J.C."/>
            <person name="Brettin T."/>
            <person name="Spring S."/>
            <person name="Rohde M."/>
            <person name="Goker M."/>
            <person name="Woyke T."/>
            <person name="Bristow J."/>
            <person name="Eisen J.A."/>
            <person name="Markowitz V."/>
            <person name="Hugenholtz P."/>
            <person name="Kyrpides N.C."/>
            <person name="Klenk H.P."/>
        </authorList>
    </citation>
    <scope>NUCLEOTIDE SEQUENCE [LARGE SCALE GENOMIC DNA]</scope>
    <source>
        <strain evidence="4">DSM 12809 / NBRC 114555 / N2460</strain>
    </source>
</reference>
<feature type="domain" description="HD" evidence="2">
    <location>
        <begin position="140"/>
        <end position="257"/>
    </location>
</feature>
<name>D4H559_DENA2</name>
<dbReference type="GO" id="GO:0016787">
    <property type="term" value="F:hydrolase activity"/>
    <property type="evidence" value="ECO:0007669"/>
    <property type="project" value="UniProtKB-KW"/>
</dbReference>
<evidence type="ECO:0000259" key="2">
    <source>
        <dbReference type="Pfam" id="PF01966"/>
    </source>
</evidence>
<gene>
    <name evidence="3" type="ordered locus">Dacet_2658</name>
</gene>
<dbReference type="KEGG" id="dap:Dacet_2658"/>
<dbReference type="OrthoDB" id="9778453at2"/>